<evidence type="ECO:0000256" key="2">
    <source>
        <dbReference type="ARBA" id="ARBA00023125"/>
    </source>
</evidence>
<gene>
    <name evidence="6" type="ORF">JCM19235_6283</name>
</gene>
<dbReference type="Pfam" id="PF02909">
    <property type="entry name" value="TetR_C_1"/>
    <property type="match status" value="1"/>
</dbReference>
<dbReference type="GO" id="GO:0003677">
    <property type="term" value="F:DNA binding"/>
    <property type="evidence" value="ECO:0007669"/>
    <property type="project" value="UniProtKB-UniRule"/>
</dbReference>
<feature type="domain" description="HTH tetR-type" evidence="5">
    <location>
        <begin position="17"/>
        <end position="76"/>
    </location>
</feature>
<evidence type="ECO:0000256" key="3">
    <source>
        <dbReference type="ARBA" id="ARBA00023163"/>
    </source>
</evidence>
<dbReference type="AlphaFoldDB" id="A0A090RQM4"/>
<accession>A0A090RQM4</accession>
<dbReference type="InterPro" id="IPR004111">
    <property type="entry name" value="Repressor_TetR_C"/>
</dbReference>
<proteinExistence type="predicted"/>
<evidence type="ECO:0000259" key="5">
    <source>
        <dbReference type="PROSITE" id="PS50977"/>
    </source>
</evidence>
<dbReference type="InterPro" id="IPR009057">
    <property type="entry name" value="Homeodomain-like_sf"/>
</dbReference>
<feature type="DNA-binding region" description="H-T-H motif" evidence="4">
    <location>
        <begin position="39"/>
        <end position="58"/>
    </location>
</feature>
<protein>
    <submittedName>
        <fullName evidence="6">Transcriptional regulator TetR family</fullName>
    </submittedName>
</protein>
<sequence length="194" mass="21745">MTVKLKKRGRPEKGKDGLSQERIVDTAKAMMKADGKIPSIRALAKELNIDAMAIYHYFNNKDSVLEAVAISLVEGIYEPTGTTMWQEEVSELGWSYLRLLSEYPGLLETLFKMKSSGPAEVFMSRFDEIVDAINLTKSERQNAINLLADYLHGFAFSMQFSSASEEDKRAIYLGSISLYLKAVTPTLSCAKNRE</sequence>
<organism evidence="6 7">
    <name type="scientific">Vibrio maritimus</name>
    <dbReference type="NCBI Taxonomy" id="990268"/>
    <lineage>
        <taxon>Bacteria</taxon>
        <taxon>Pseudomonadati</taxon>
        <taxon>Pseudomonadota</taxon>
        <taxon>Gammaproteobacteria</taxon>
        <taxon>Vibrionales</taxon>
        <taxon>Vibrionaceae</taxon>
        <taxon>Vibrio</taxon>
    </lineage>
</organism>
<comment type="caution">
    <text evidence="6">The sequence shown here is derived from an EMBL/GenBank/DDBJ whole genome shotgun (WGS) entry which is preliminary data.</text>
</comment>
<dbReference type="Pfam" id="PF00440">
    <property type="entry name" value="TetR_N"/>
    <property type="match status" value="1"/>
</dbReference>
<dbReference type="InterPro" id="IPR036271">
    <property type="entry name" value="Tet_transcr_reg_TetR-rel_C_sf"/>
</dbReference>
<dbReference type="PROSITE" id="PS50977">
    <property type="entry name" value="HTH_TETR_2"/>
    <property type="match status" value="1"/>
</dbReference>
<dbReference type="EMBL" id="BBMR01000002">
    <property type="protein sequence ID" value="GAL17730.1"/>
    <property type="molecule type" value="Genomic_DNA"/>
</dbReference>
<keyword evidence="3" id="KW-0804">Transcription</keyword>
<keyword evidence="7" id="KW-1185">Reference proteome</keyword>
<dbReference type="SUPFAM" id="SSF46689">
    <property type="entry name" value="Homeodomain-like"/>
    <property type="match status" value="1"/>
</dbReference>
<dbReference type="Proteomes" id="UP000029228">
    <property type="component" value="Unassembled WGS sequence"/>
</dbReference>
<evidence type="ECO:0000313" key="7">
    <source>
        <dbReference type="Proteomes" id="UP000029228"/>
    </source>
</evidence>
<reference evidence="6 7" key="2">
    <citation type="submission" date="2014-09" db="EMBL/GenBank/DDBJ databases">
        <authorList>
            <consortium name="NBRP consortium"/>
            <person name="Sawabe T."/>
            <person name="Meirelles P."/>
            <person name="Nakanishi M."/>
            <person name="Sayaka M."/>
            <person name="Hattori M."/>
            <person name="Ohkuma M."/>
        </authorList>
    </citation>
    <scope>NUCLEOTIDE SEQUENCE [LARGE SCALE GENOMIC DNA]</scope>
    <source>
        <strain evidence="7">JCM19235</strain>
    </source>
</reference>
<dbReference type="InterPro" id="IPR001647">
    <property type="entry name" value="HTH_TetR"/>
</dbReference>
<keyword evidence="1" id="KW-0805">Transcription regulation</keyword>
<evidence type="ECO:0000256" key="1">
    <source>
        <dbReference type="ARBA" id="ARBA00023015"/>
    </source>
</evidence>
<dbReference type="OrthoDB" id="329481at2"/>
<dbReference type="GO" id="GO:0045892">
    <property type="term" value="P:negative regulation of DNA-templated transcription"/>
    <property type="evidence" value="ECO:0007669"/>
    <property type="project" value="InterPro"/>
</dbReference>
<name>A0A090RQM4_9VIBR</name>
<evidence type="ECO:0000256" key="4">
    <source>
        <dbReference type="PROSITE-ProRule" id="PRU00335"/>
    </source>
</evidence>
<reference evidence="6 7" key="1">
    <citation type="submission" date="2014-09" db="EMBL/GenBank/DDBJ databases">
        <title>Vibrio maritimus JCM 19235. (C45) whole genome shotgun sequence.</title>
        <authorList>
            <person name="Sawabe T."/>
            <person name="Meirelles P."/>
            <person name="Nakanishi M."/>
            <person name="Sayaka M."/>
            <person name="Hattori M."/>
            <person name="Ohkuma M."/>
        </authorList>
    </citation>
    <scope>NUCLEOTIDE SEQUENCE [LARGE SCALE GENOMIC DNA]</scope>
    <source>
        <strain evidence="7">JCM19235</strain>
    </source>
</reference>
<dbReference type="STRING" id="990268.JCM19235_6283"/>
<dbReference type="Gene3D" id="1.10.357.10">
    <property type="entry name" value="Tetracycline Repressor, domain 2"/>
    <property type="match status" value="1"/>
</dbReference>
<dbReference type="SUPFAM" id="SSF48498">
    <property type="entry name" value="Tetracyclin repressor-like, C-terminal domain"/>
    <property type="match status" value="1"/>
</dbReference>
<evidence type="ECO:0000313" key="6">
    <source>
        <dbReference type="EMBL" id="GAL17730.1"/>
    </source>
</evidence>
<keyword evidence="2 4" id="KW-0238">DNA-binding</keyword>